<dbReference type="OrthoDB" id="8890589at2759"/>
<reference evidence="3" key="1">
    <citation type="submission" date="2021-06" db="EMBL/GenBank/DDBJ databases">
        <authorList>
            <person name="Hodson N. C."/>
            <person name="Mongue J. A."/>
            <person name="Jaron S. K."/>
        </authorList>
    </citation>
    <scope>NUCLEOTIDE SEQUENCE</scope>
</reference>
<evidence type="ECO:0000259" key="2">
    <source>
        <dbReference type="Pfam" id="PF02931"/>
    </source>
</evidence>
<proteinExistence type="predicted"/>
<dbReference type="InterPro" id="IPR006202">
    <property type="entry name" value="Neur_chan_lig-bd"/>
</dbReference>
<keyword evidence="1" id="KW-0732">Signal</keyword>
<gene>
    <name evidence="3" type="ORF">AFUS01_LOCUS35059</name>
</gene>
<dbReference type="AlphaFoldDB" id="A0A8J2L4J5"/>
<name>A0A8J2L4J5_9HEXA</name>
<feature type="domain" description="Neurotransmitter-gated ion-channel ligand-binding" evidence="2">
    <location>
        <begin position="42"/>
        <end position="122"/>
    </location>
</feature>
<organism evidence="3 4">
    <name type="scientific">Allacma fusca</name>
    <dbReference type="NCBI Taxonomy" id="39272"/>
    <lineage>
        <taxon>Eukaryota</taxon>
        <taxon>Metazoa</taxon>
        <taxon>Ecdysozoa</taxon>
        <taxon>Arthropoda</taxon>
        <taxon>Hexapoda</taxon>
        <taxon>Collembola</taxon>
        <taxon>Symphypleona</taxon>
        <taxon>Sminthuridae</taxon>
        <taxon>Allacma</taxon>
    </lineage>
</organism>
<protein>
    <recommendedName>
        <fullName evidence="2">Neurotransmitter-gated ion-channel ligand-binding domain-containing protein</fullName>
    </recommendedName>
</protein>
<dbReference type="Pfam" id="PF02931">
    <property type="entry name" value="Neur_chan_LBD"/>
    <property type="match status" value="1"/>
</dbReference>
<dbReference type="EMBL" id="CAJVCH010534478">
    <property type="protein sequence ID" value="CAG7824928.1"/>
    <property type="molecule type" value="Genomic_DNA"/>
</dbReference>
<keyword evidence="4" id="KW-1185">Reference proteome</keyword>
<sequence>MLRIELKNIGNAGFLALIAFVQSVISENTDTSSMRITNEVSKTLEDMFRNHDGRLRPNFGGPPVKVSVSIHIEALSAVSEANMDFTTSIFYRETWNDPRLSYKKIEGIKKILLKLDEGRKLWA</sequence>
<dbReference type="Proteomes" id="UP000708208">
    <property type="component" value="Unassembled WGS sequence"/>
</dbReference>
<comment type="caution">
    <text evidence="3">The sequence shown here is derived from an EMBL/GenBank/DDBJ whole genome shotgun (WGS) entry which is preliminary data.</text>
</comment>
<dbReference type="GO" id="GO:0016020">
    <property type="term" value="C:membrane"/>
    <property type="evidence" value="ECO:0007669"/>
    <property type="project" value="InterPro"/>
</dbReference>
<accession>A0A8J2L4J5</accession>
<feature type="signal peptide" evidence="1">
    <location>
        <begin position="1"/>
        <end position="26"/>
    </location>
</feature>
<dbReference type="GO" id="GO:0005230">
    <property type="term" value="F:extracellular ligand-gated monoatomic ion channel activity"/>
    <property type="evidence" value="ECO:0007669"/>
    <property type="project" value="InterPro"/>
</dbReference>
<feature type="non-terminal residue" evidence="3">
    <location>
        <position position="123"/>
    </location>
</feature>
<feature type="chain" id="PRO_5035292533" description="Neurotransmitter-gated ion-channel ligand-binding domain-containing protein" evidence="1">
    <location>
        <begin position="27"/>
        <end position="123"/>
    </location>
</feature>
<evidence type="ECO:0000313" key="3">
    <source>
        <dbReference type="EMBL" id="CAG7824928.1"/>
    </source>
</evidence>
<evidence type="ECO:0000256" key="1">
    <source>
        <dbReference type="SAM" id="SignalP"/>
    </source>
</evidence>
<evidence type="ECO:0000313" key="4">
    <source>
        <dbReference type="Proteomes" id="UP000708208"/>
    </source>
</evidence>